<proteinExistence type="inferred from homology"/>
<comment type="similarity">
    <text evidence="1">Belongs to the GeBP family.</text>
</comment>
<protein>
    <recommendedName>
        <fullName evidence="3">Glabrous enhancer-binding protein-like DBD domain-containing protein</fullName>
    </recommendedName>
</protein>
<evidence type="ECO:0000259" key="3">
    <source>
        <dbReference type="Pfam" id="PF04504"/>
    </source>
</evidence>
<reference evidence="4" key="2">
    <citation type="submission" date="2020-03" db="EMBL/GenBank/DDBJ databases">
        <title>The second near-complete assembly of the hexaploid bread wheat (Triticum aestivum) genome.</title>
        <authorList>
            <person name="Zimin A.V."/>
            <person name="Puiu D."/>
            <person name="Shumante A."/>
            <person name="Alonge M."/>
            <person name="Salzberg S.L."/>
        </authorList>
    </citation>
    <scope>NUCLEOTIDE SEQUENCE</scope>
    <source>
        <tissue evidence="4">Leaf</tissue>
    </source>
</reference>
<feature type="compositionally biased region" description="Basic and acidic residues" evidence="2">
    <location>
        <begin position="288"/>
        <end position="297"/>
    </location>
</feature>
<dbReference type="PANTHER" id="PTHR31662:SF10">
    <property type="entry name" value="OS02G0288200 PROTEIN"/>
    <property type="match status" value="1"/>
</dbReference>
<sequence length="521" mass="56314">MGRKRRQPSPPPPPPPEEDSSAEESSSAEEEEEEEEEAAEATPATQNSPKPPSAAADDDAEADADSSDGSDEESSESGKIDAEAFELRQIASSNPPPAAASKPESDDQEPTPPGKDKKKRKAGAEKVAPEPSPSGKAKKKALSELTPSSEGKKKHKAQPEKTAPWNKLEKPGQPRRWTVEDELKILEALVRHVKANGTQPGAGELIAVVGGSLERKNCTKTEMYEKVRNIRQRYEKAVSTGALPEKDDDLRKFKLSEQVWGANAKQVAAATMAQNEAASLKSKKKGQTSKEKTEGHSKGGAAKEATASADETEGYSKGATAKQATEEKVEEDGKGRSSKKASTADTPAKSRKRGNHNEELEGDAKTATTKETVDTTTQNGGTLVRSKSGKSDKEKADGDAESPTPTEDMADAQNGGTLALYKTEGEAHEEKMDTDANVKGTRKGFEELQKLYPNLTSYVEDIQAQHPCGETLKRAFEFIPDEKACTLESKIKKQRVAELRMEMRRSDTKKEVTNIFIGLLD</sequence>
<feature type="region of interest" description="Disordered" evidence="2">
    <location>
        <begin position="1"/>
        <end position="176"/>
    </location>
</feature>
<dbReference type="Proteomes" id="UP000815260">
    <property type="component" value="Chromosome 3B"/>
</dbReference>
<dbReference type="Pfam" id="PF04504">
    <property type="entry name" value="GeBP-like_DBD"/>
    <property type="match status" value="1"/>
</dbReference>
<dbReference type="PANTHER" id="PTHR31662">
    <property type="entry name" value="BNAANNG10740D PROTEIN-RELATED"/>
    <property type="match status" value="1"/>
</dbReference>
<feature type="compositionally biased region" description="Basic and acidic residues" evidence="2">
    <location>
        <begin position="167"/>
        <end position="176"/>
    </location>
</feature>
<feature type="region of interest" description="Disordered" evidence="2">
    <location>
        <begin position="265"/>
        <end position="438"/>
    </location>
</feature>
<dbReference type="InterPro" id="IPR053932">
    <property type="entry name" value="GeBP-like_DBD"/>
</dbReference>
<accession>A0A3B6FG36</accession>
<feature type="compositionally biased region" description="Acidic residues" evidence="2">
    <location>
        <begin position="16"/>
        <end position="39"/>
    </location>
</feature>
<feature type="compositionally biased region" description="Basic and acidic residues" evidence="2">
    <location>
        <begin position="76"/>
        <end position="86"/>
    </location>
</feature>
<dbReference type="OMA" id="TRWARAD"/>
<feature type="compositionally biased region" description="Acidic residues" evidence="2">
    <location>
        <begin position="56"/>
        <end position="75"/>
    </location>
</feature>
<feature type="compositionally biased region" description="Basic and acidic residues" evidence="2">
    <location>
        <begin position="324"/>
        <end position="335"/>
    </location>
</feature>
<gene>
    <name evidence="4" type="ORF">CFC21_039262</name>
</gene>
<evidence type="ECO:0000313" key="4">
    <source>
        <dbReference type="EMBL" id="KAF7027197.1"/>
    </source>
</evidence>
<organism evidence="4">
    <name type="scientific">Triticum aestivum</name>
    <name type="common">Wheat</name>
    <dbReference type="NCBI Taxonomy" id="4565"/>
    <lineage>
        <taxon>Eukaryota</taxon>
        <taxon>Viridiplantae</taxon>
        <taxon>Streptophyta</taxon>
        <taxon>Embryophyta</taxon>
        <taxon>Tracheophyta</taxon>
        <taxon>Spermatophyta</taxon>
        <taxon>Magnoliopsida</taxon>
        <taxon>Liliopsida</taxon>
        <taxon>Poales</taxon>
        <taxon>Poaceae</taxon>
        <taxon>BOP clade</taxon>
        <taxon>Pooideae</taxon>
        <taxon>Triticodae</taxon>
        <taxon>Triticeae</taxon>
        <taxon>Triticinae</taxon>
        <taxon>Triticum</taxon>
    </lineage>
</organism>
<dbReference type="InterPro" id="IPR007592">
    <property type="entry name" value="GEBP"/>
</dbReference>
<evidence type="ECO:0000256" key="1">
    <source>
        <dbReference type="ARBA" id="ARBA00010820"/>
    </source>
</evidence>
<name>A0A3B6FG36_WHEAT</name>
<reference evidence="4" key="1">
    <citation type="journal article" date="2017" name="Gigascience">
        <title>The first near-complete assembly of the hexaploid bread wheat genome, Triticum aestivum.</title>
        <authorList>
            <person name="Zimin A.V."/>
            <person name="Puiu D."/>
            <person name="Hall R."/>
            <person name="Kingan S."/>
            <person name="Clavijo B.J."/>
            <person name="Salzberg S.L."/>
        </authorList>
    </citation>
    <scope>NUCLEOTIDE SEQUENCE</scope>
    <source>
        <tissue evidence="4">Leaf</tissue>
    </source>
</reference>
<dbReference type="EMBL" id="CM022218">
    <property type="protein sequence ID" value="KAF7027197.1"/>
    <property type="molecule type" value="Genomic_DNA"/>
</dbReference>
<feature type="compositionally biased region" description="Basic and acidic residues" evidence="2">
    <location>
        <begin position="355"/>
        <end position="364"/>
    </location>
</feature>
<dbReference type="STRING" id="4565.A0A077RT14"/>
<feature type="compositionally biased region" description="Low complexity" evidence="2">
    <location>
        <begin position="365"/>
        <end position="377"/>
    </location>
</feature>
<evidence type="ECO:0000256" key="2">
    <source>
        <dbReference type="SAM" id="MobiDB-lite"/>
    </source>
</evidence>
<feature type="compositionally biased region" description="Basic and acidic residues" evidence="2">
    <location>
        <begin position="389"/>
        <end position="398"/>
    </location>
</feature>
<feature type="domain" description="Glabrous enhancer-binding protein-like DBD" evidence="3">
    <location>
        <begin position="175"/>
        <end position="261"/>
    </location>
</feature>
<comment type="caution">
    <text evidence="4">The sequence shown here is derived from an EMBL/GenBank/DDBJ whole genome shotgun (WGS) entry which is preliminary data.</text>
</comment>
<feature type="compositionally biased region" description="Basic and acidic residues" evidence="2">
    <location>
        <begin position="423"/>
        <end position="436"/>
    </location>
</feature>